<protein>
    <submittedName>
        <fullName evidence="2">Methyltransferase family protein</fullName>
    </submittedName>
</protein>
<dbReference type="OrthoDB" id="2548453at2"/>
<dbReference type="CDD" id="cd02440">
    <property type="entry name" value="AdoMet_MTases"/>
    <property type="match status" value="1"/>
</dbReference>
<organism evidence="2 3">
    <name type="scientific">Oharaeibacter diazotrophicus</name>
    <dbReference type="NCBI Taxonomy" id="1920512"/>
    <lineage>
        <taxon>Bacteria</taxon>
        <taxon>Pseudomonadati</taxon>
        <taxon>Pseudomonadota</taxon>
        <taxon>Alphaproteobacteria</taxon>
        <taxon>Hyphomicrobiales</taxon>
        <taxon>Pleomorphomonadaceae</taxon>
        <taxon>Oharaeibacter</taxon>
    </lineage>
</organism>
<comment type="caution">
    <text evidence="2">The sequence shown here is derived from an EMBL/GenBank/DDBJ whole genome shotgun (WGS) entry which is preliminary data.</text>
</comment>
<dbReference type="Gene3D" id="3.40.50.150">
    <property type="entry name" value="Vaccinia Virus protein VP39"/>
    <property type="match status" value="1"/>
</dbReference>
<feature type="domain" description="Methyltransferase type 11" evidence="1">
    <location>
        <begin position="115"/>
        <end position="171"/>
    </location>
</feature>
<sequence>MTIGFQKVCDIHDFFDPDIDDIIRHKLHTPPFSSRRAWEFAMNYRALRASGVLRPNARGLAMGAGTERLIYAIVPEVAHTVVTDLYVPDSGWVGVRTENPRDLIAAKAPWKIDPAKYDARAMDMRKLDFPDESFDFCWSTGSFEHIGDDEDFLAHFREVERVLKPGGVYAFTTAVTFGGATERIPHNYYFDPDHLIDLIHASPLHPEPIFDCGIRDHIYNRPHPERLQDFGYAAFRQFTVPVVSLRRGVILTANAMLLTKDRGREKRRAKVVGLAETSARLRRQADALVKATFERPQLMVGAAKGRVVHFQPQSFGSGTLRIDATLPLAGPHIVGWSVESRAASGSYDWTREARGVLAPLRSGFTLPVAAGRLYRLSLRALVPGAPERVRIRAKVVPVAS</sequence>
<name>A0A4R6R9P1_9HYPH</name>
<dbReference type="Proteomes" id="UP000294547">
    <property type="component" value="Unassembled WGS sequence"/>
</dbReference>
<dbReference type="RefSeq" id="WP_126538708.1">
    <property type="nucleotide sequence ID" value="NZ_BSPM01000007.1"/>
</dbReference>
<evidence type="ECO:0000313" key="3">
    <source>
        <dbReference type="Proteomes" id="UP000294547"/>
    </source>
</evidence>
<dbReference type="GO" id="GO:0008757">
    <property type="term" value="F:S-adenosylmethionine-dependent methyltransferase activity"/>
    <property type="evidence" value="ECO:0007669"/>
    <property type="project" value="InterPro"/>
</dbReference>
<evidence type="ECO:0000259" key="1">
    <source>
        <dbReference type="Pfam" id="PF08241"/>
    </source>
</evidence>
<dbReference type="InterPro" id="IPR029063">
    <property type="entry name" value="SAM-dependent_MTases_sf"/>
</dbReference>
<evidence type="ECO:0000313" key="2">
    <source>
        <dbReference type="EMBL" id="TDP82791.1"/>
    </source>
</evidence>
<dbReference type="AlphaFoldDB" id="A0A4R6R9P1"/>
<dbReference type="EMBL" id="SNXY01000010">
    <property type="protein sequence ID" value="TDP82791.1"/>
    <property type="molecule type" value="Genomic_DNA"/>
</dbReference>
<keyword evidence="3" id="KW-1185">Reference proteome</keyword>
<dbReference type="SUPFAM" id="SSF53335">
    <property type="entry name" value="S-adenosyl-L-methionine-dependent methyltransferases"/>
    <property type="match status" value="1"/>
</dbReference>
<dbReference type="Pfam" id="PF08241">
    <property type="entry name" value="Methyltransf_11"/>
    <property type="match status" value="1"/>
</dbReference>
<gene>
    <name evidence="2" type="ORF">EDD54_4063</name>
</gene>
<accession>A0A4R6R9P1</accession>
<keyword evidence="2" id="KW-0489">Methyltransferase</keyword>
<dbReference type="GO" id="GO:0032259">
    <property type="term" value="P:methylation"/>
    <property type="evidence" value="ECO:0007669"/>
    <property type="project" value="UniProtKB-KW"/>
</dbReference>
<dbReference type="InterPro" id="IPR013216">
    <property type="entry name" value="Methyltransf_11"/>
</dbReference>
<proteinExistence type="predicted"/>
<reference evidence="2 3" key="1">
    <citation type="submission" date="2019-03" db="EMBL/GenBank/DDBJ databases">
        <title>Genomic Encyclopedia of Type Strains, Phase IV (KMG-IV): sequencing the most valuable type-strain genomes for metagenomic binning, comparative biology and taxonomic classification.</title>
        <authorList>
            <person name="Goeker M."/>
        </authorList>
    </citation>
    <scope>NUCLEOTIDE SEQUENCE [LARGE SCALE GENOMIC DNA]</scope>
    <source>
        <strain evidence="2 3">DSM 102969</strain>
    </source>
</reference>
<keyword evidence="2" id="KW-0808">Transferase</keyword>